<keyword evidence="1" id="KW-0328">Glycosyltransferase</keyword>
<dbReference type="AlphaFoldDB" id="A0A2T4MKY9"/>
<evidence type="ECO:0000256" key="2">
    <source>
        <dbReference type="ARBA" id="ARBA00022679"/>
    </source>
</evidence>
<name>A0A2T4MKY9_9STAP</name>
<dbReference type="Proteomes" id="UP000195208">
    <property type="component" value="Unassembled WGS sequence"/>
</dbReference>
<accession>A0A2T4MKY9</accession>
<keyword evidence="3" id="KW-0812">Transmembrane</keyword>
<evidence type="ECO:0000256" key="3">
    <source>
        <dbReference type="SAM" id="Phobius"/>
    </source>
</evidence>
<evidence type="ECO:0000313" key="5">
    <source>
        <dbReference type="EMBL" id="NJI02979.1"/>
    </source>
</evidence>
<dbReference type="Gene3D" id="3.40.50.2000">
    <property type="entry name" value="Glycogen Phosphorylase B"/>
    <property type="match status" value="2"/>
</dbReference>
<evidence type="ECO:0000313" key="6">
    <source>
        <dbReference type="EMBL" id="OTW30316.1"/>
    </source>
</evidence>
<dbReference type="OrthoDB" id="9813214at2"/>
<organism evidence="5 8">
    <name type="scientific">Staphylococcus agnetis</name>
    <dbReference type="NCBI Taxonomy" id="985762"/>
    <lineage>
        <taxon>Bacteria</taxon>
        <taxon>Bacillati</taxon>
        <taxon>Bacillota</taxon>
        <taxon>Bacilli</taxon>
        <taxon>Bacillales</taxon>
        <taxon>Staphylococcaceae</taxon>
        <taxon>Staphylococcus</taxon>
    </lineage>
</organism>
<dbReference type="Proteomes" id="UP000646308">
    <property type="component" value="Unassembled WGS sequence"/>
</dbReference>
<dbReference type="PANTHER" id="PTHR12526:SF629">
    <property type="entry name" value="TEICHURONIC ACID BIOSYNTHESIS GLYCOSYLTRANSFERASE TUAH-RELATED"/>
    <property type="match status" value="1"/>
</dbReference>
<dbReference type="GO" id="GO:0016757">
    <property type="term" value="F:glycosyltransferase activity"/>
    <property type="evidence" value="ECO:0007669"/>
    <property type="project" value="UniProtKB-KW"/>
</dbReference>
<feature type="transmembrane region" description="Helical" evidence="3">
    <location>
        <begin position="77"/>
        <end position="110"/>
    </location>
</feature>
<evidence type="ECO:0000313" key="7">
    <source>
        <dbReference type="Proteomes" id="UP000195208"/>
    </source>
</evidence>
<reference evidence="6 7" key="1">
    <citation type="submission" date="2017-04" db="EMBL/GenBank/DDBJ databases">
        <title>Staphylococcus agnetis, a potential pathogen in the broiler production.</title>
        <authorList>
            <person name="Poulsen L."/>
        </authorList>
    </citation>
    <scope>NUCLEOTIDE SEQUENCE [LARGE SCALE GENOMIC DNA]</scope>
    <source>
        <strain evidence="6 7">723_310714_2_2_spleen</strain>
    </source>
</reference>
<reference evidence="5" key="2">
    <citation type="submission" date="2019-11" db="EMBL/GenBank/DDBJ databases">
        <title>Whole genome comparisons of Staphylococcus agnetis isolates from cattle and chickens.</title>
        <authorList>
            <person name="Rhoads D."/>
            <person name="Shwani A."/>
            <person name="Adkins P."/>
            <person name="Calcutt M."/>
            <person name="Middleton J."/>
        </authorList>
    </citation>
    <scope>NUCLEOTIDE SEQUENCE</scope>
    <source>
        <strain evidence="5">1387</strain>
    </source>
</reference>
<feature type="domain" description="Glycosyl transferase family 1" evidence="4">
    <location>
        <begin position="240"/>
        <end position="407"/>
    </location>
</feature>
<dbReference type="GeneID" id="57691147"/>
<keyword evidence="3" id="KW-0472">Membrane</keyword>
<dbReference type="SUPFAM" id="SSF53756">
    <property type="entry name" value="UDP-Glycosyltransferase/glycogen phosphorylase"/>
    <property type="match status" value="1"/>
</dbReference>
<protein>
    <submittedName>
        <fullName evidence="6">Glycosyl transferase</fullName>
    </submittedName>
    <submittedName>
        <fullName evidence="5">Glycosyltransferase</fullName>
    </submittedName>
</protein>
<keyword evidence="2 6" id="KW-0808">Transferase</keyword>
<evidence type="ECO:0000259" key="4">
    <source>
        <dbReference type="Pfam" id="PF00534"/>
    </source>
</evidence>
<dbReference type="Pfam" id="PF00534">
    <property type="entry name" value="Glycos_transf_1"/>
    <property type="match status" value="1"/>
</dbReference>
<keyword evidence="7" id="KW-1185">Reference proteome</keyword>
<dbReference type="InterPro" id="IPR001296">
    <property type="entry name" value="Glyco_trans_1"/>
</dbReference>
<evidence type="ECO:0000313" key="8">
    <source>
        <dbReference type="Proteomes" id="UP000646308"/>
    </source>
</evidence>
<dbReference type="KEGG" id="sagq:EP23_01390"/>
<gene>
    <name evidence="6" type="ORF">B9M88_10985</name>
    <name evidence="5" type="ORF">GLV84_09085</name>
</gene>
<dbReference type="EMBL" id="NEFX01000022">
    <property type="protein sequence ID" value="OTW30316.1"/>
    <property type="molecule type" value="Genomic_DNA"/>
</dbReference>
<comment type="caution">
    <text evidence="5">The sequence shown here is derived from an EMBL/GenBank/DDBJ whole genome shotgun (WGS) entry which is preliminary data.</text>
</comment>
<dbReference type="PANTHER" id="PTHR12526">
    <property type="entry name" value="GLYCOSYLTRANSFERASE"/>
    <property type="match status" value="1"/>
</dbReference>
<proteinExistence type="predicted"/>
<dbReference type="EMBL" id="WMFL01000080">
    <property type="protein sequence ID" value="NJI02979.1"/>
    <property type="molecule type" value="Genomic_DNA"/>
</dbReference>
<keyword evidence="3" id="KW-1133">Transmembrane helix</keyword>
<sequence>MKKVGMFVWNHFTNDARVNRECTTLAEAGFDVDLIAINDPKNPAIQAFEKMNERFRVHRVKRYPALLQAYSDFGKPFILVVGGIASTIAIGLYFVNVMVLTSYLIMLLASAIVMKQRKARKIFINSAIIARMIVKGYMTKADIYHSNDLNTLPQGIICAKLRLKPKPLVYDSHEVQSDRTGYDKRKIKMIERFLLRFVDEMMVENHTRAKHNEKLYGFYPQTLYNYSELYDINTRPKVNLHQKLGLSENEKILLYQGGLQQGRGLEKLIDAMPLIKEGVLVFIGAGKLTAQLKEQAKQSSEKERIFFLEKVPFQELPSITREAYLGFQVLQNVCFNHYSASSNKLFEYMMAHVPVVSCDFPEIAKVVNEQEVGIAIDAHDHHNIAYAVNELLTNQALYEHVKANTQKAKMIYNWQNEKGKLLALYERIEMKATFLGKLKQQIRREEAKS</sequence>
<dbReference type="RefSeq" id="WP_060550782.1">
    <property type="nucleotide sequence ID" value="NZ_CP009623.1"/>
</dbReference>
<evidence type="ECO:0000256" key="1">
    <source>
        <dbReference type="ARBA" id="ARBA00022676"/>
    </source>
</evidence>